<proteinExistence type="predicted"/>
<dbReference type="SUPFAM" id="SSF57059">
    <property type="entry name" value="omega toxin-like"/>
    <property type="match status" value="2"/>
</dbReference>
<evidence type="ECO:0000256" key="1">
    <source>
        <dbReference type="SAM" id="SignalP"/>
    </source>
</evidence>
<accession>A0A4Q8K310</accession>
<dbReference type="EMBL" id="HAHJ01000116">
    <property type="protein sequence ID" value="SNX33804.1"/>
    <property type="molecule type" value="Transcribed_RNA"/>
</dbReference>
<feature type="chain" id="PRO_5020887345" evidence="1">
    <location>
        <begin position="25"/>
        <end position="129"/>
    </location>
</feature>
<dbReference type="AlphaFoldDB" id="A0A4Q8K310"/>
<dbReference type="Gene3D" id="6.20.10.10">
    <property type="match status" value="2"/>
</dbReference>
<protein>
    <submittedName>
        <fullName evidence="2">Pi-Hexatoxin-Hc1a_2</fullName>
    </submittedName>
</protein>
<sequence>MKFPSFEVMLLVVWSLTLYAVGDAEYEDLWENASDAKSSNAFVEAIQVKSHGKRNECIRKWLSCVDRKNDCCEGLECYKRRHSFEVCVPISGFCLVKWKQCDGRERDCCAGLECWKRRGNKSSVCAPIT</sequence>
<feature type="signal peptide" evidence="1">
    <location>
        <begin position="1"/>
        <end position="24"/>
    </location>
</feature>
<organism evidence="2">
    <name type="scientific">Hadronyche cerberea</name>
    <name type="common">Southern tree funnel-web spider</name>
    <dbReference type="NCBI Taxonomy" id="1107879"/>
    <lineage>
        <taxon>Eukaryota</taxon>
        <taxon>Metazoa</taxon>
        <taxon>Ecdysozoa</taxon>
        <taxon>Arthropoda</taxon>
        <taxon>Chelicerata</taxon>
        <taxon>Arachnida</taxon>
        <taxon>Araneae</taxon>
        <taxon>Mygalomorphae</taxon>
        <taxon>Avicularoidea</taxon>
        <taxon>Hexathelidae</taxon>
        <taxon>Hadronyche</taxon>
    </lineage>
</organism>
<reference evidence="2" key="1">
    <citation type="submission" date="2017-05" db="EMBL/GenBank/DDBJ databases">
        <authorList>
            <person name="QRISCLOUD D."/>
        </authorList>
    </citation>
    <scope>NUCLEOTIDE SEQUENCE</scope>
</reference>
<evidence type="ECO:0000313" key="2">
    <source>
        <dbReference type="EMBL" id="SNX33804.1"/>
    </source>
</evidence>
<reference evidence="2" key="2">
    <citation type="submission" date="2019-05" db="EMBL/GenBank/DDBJ databases">
        <title>Unravelling the molecular evolution of spider venoms.</title>
        <authorList>
            <person name="Pineda S."/>
        </authorList>
    </citation>
    <scope>NUCLEOTIDE SEQUENCE</scope>
</reference>
<keyword evidence="1" id="KW-0732">Signal</keyword>
<name>A0A4Q8K310_HADCE</name>